<dbReference type="AlphaFoldDB" id="A0AA36N232"/>
<comment type="caution">
    <text evidence="1">The sequence shown here is derived from an EMBL/GenBank/DDBJ whole genome shotgun (WGS) entry which is preliminary data.</text>
</comment>
<organism evidence="1 2">
    <name type="scientific">Effrenium voratum</name>
    <dbReference type="NCBI Taxonomy" id="2562239"/>
    <lineage>
        <taxon>Eukaryota</taxon>
        <taxon>Sar</taxon>
        <taxon>Alveolata</taxon>
        <taxon>Dinophyceae</taxon>
        <taxon>Suessiales</taxon>
        <taxon>Symbiodiniaceae</taxon>
        <taxon>Effrenium</taxon>
    </lineage>
</organism>
<proteinExistence type="predicted"/>
<keyword evidence="2" id="KW-1185">Reference proteome</keyword>
<evidence type="ECO:0000313" key="1">
    <source>
        <dbReference type="EMBL" id="CAJ1386824.1"/>
    </source>
</evidence>
<dbReference type="Proteomes" id="UP001178507">
    <property type="component" value="Unassembled WGS sequence"/>
</dbReference>
<name>A0AA36N232_9DINO</name>
<reference evidence="1" key="1">
    <citation type="submission" date="2023-08" db="EMBL/GenBank/DDBJ databases">
        <authorList>
            <person name="Chen Y."/>
            <person name="Shah S."/>
            <person name="Dougan E. K."/>
            <person name="Thang M."/>
            <person name="Chan C."/>
        </authorList>
    </citation>
    <scope>NUCLEOTIDE SEQUENCE</scope>
</reference>
<accession>A0AA36N232</accession>
<gene>
    <name evidence="1" type="ORF">EVOR1521_LOCUS13017</name>
</gene>
<dbReference type="EMBL" id="CAUJNA010001424">
    <property type="protein sequence ID" value="CAJ1386824.1"/>
    <property type="molecule type" value="Genomic_DNA"/>
</dbReference>
<protein>
    <submittedName>
        <fullName evidence="1">Uncharacterized protein</fullName>
    </submittedName>
</protein>
<evidence type="ECO:0000313" key="2">
    <source>
        <dbReference type="Proteomes" id="UP001178507"/>
    </source>
</evidence>
<sequence>MSFSQTECLAKGHEGRQKDILRVNSRRLCCPPCVLQALSRVSLCHVFASQKVEAAECASFPPSVASSMSAERPFAAFVGGNCSKLMRQVCHGCVCERGESNACKSCNSKCLTA</sequence>